<accession>A0A8H4J1D6</accession>
<feature type="signal peptide" evidence="1">
    <location>
        <begin position="1"/>
        <end position="20"/>
    </location>
</feature>
<proteinExistence type="predicted"/>
<dbReference type="EMBL" id="WWBZ02000016">
    <property type="protein sequence ID" value="KAF4310388.1"/>
    <property type="molecule type" value="Genomic_DNA"/>
</dbReference>
<comment type="caution">
    <text evidence="2">The sequence shown here is derived from an EMBL/GenBank/DDBJ whole genome shotgun (WGS) entry which is preliminary data.</text>
</comment>
<sequence length="431" mass="46017">MVGKTIICAAALLALQPAFAFPLADDASAPDSHGTLFRREDVVVEPPKDITPVVNEVENLTPQELQELIDSVKDKVTKRDDLIIRQADAVAAEPTTDGPFLSYLDGWAKPGEDENCTDFTLNGPFTSIHAAMGSSNTRGIKVTAADGITTEITAGTETIVDPGMFTFDNNERISKFSVAKLAGSANTISGFSFETDGGKEYEALTSLITENKAAPTWTDVPVGAGILARIRGTNCKLGVFGSIGFDFLDNLDSISITNMDYEGFTNNIMPSGAGTQMTVGSQIVDNRNSSVQQTITLQTTDAITRQRTVTAQSHWQVGGSVGIEAKVGIPLVSESTVKGEFNWQVQELSSTADMENSVTTRSGSFPLACPAGKFCTAKAFFTQFKLDVNVNATFTATTKSGKTFDWVQSGQYKGADSLAMQFNVTEVNSIS</sequence>
<dbReference type="OrthoDB" id="5299321at2759"/>
<evidence type="ECO:0000313" key="2">
    <source>
        <dbReference type="EMBL" id="KAF4310388.1"/>
    </source>
</evidence>
<organism evidence="2 3">
    <name type="scientific">Botryosphaeria dothidea</name>
    <dbReference type="NCBI Taxonomy" id="55169"/>
    <lineage>
        <taxon>Eukaryota</taxon>
        <taxon>Fungi</taxon>
        <taxon>Dikarya</taxon>
        <taxon>Ascomycota</taxon>
        <taxon>Pezizomycotina</taxon>
        <taxon>Dothideomycetes</taxon>
        <taxon>Dothideomycetes incertae sedis</taxon>
        <taxon>Botryosphaeriales</taxon>
        <taxon>Botryosphaeriaceae</taxon>
        <taxon>Botryosphaeria</taxon>
    </lineage>
</organism>
<gene>
    <name evidence="2" type="ORF">GTA08_BOTSDO02018</name>
</gene>
<feature type="chain" id="PRO_5034000351" evidence="1">
    <location>
        <begin position="21"/>
        <end position="431"/>
    </location>
</feature>
<dbReference type="Proteomes" id="UP000572817">
    <property type="component" value="Unassembled WGS sequence"/>
</dbReference>
<evidence type="ECO:0000313" key="3">
    <source>
        <dbReference type="Proteomes" id="UP000572817"/>
    </source>
</evidence>
<dbReference type="AlphaFoldDB" id="A0A8H4J1D6"/>
<keyword evidence="3" id="KW-1185">Reference proteome</keyword>
<evidence type="ECO:0000256" key="1">
    <source>
        <dbReference type="SAM" id="SignalP"/>
    </source>
</evidence>
<keyword evidence="1" id="KW-0732">Signal</keyword>
<name>A0A8H4J1D6_9PEZI</name>
<protein>
    <submittedName>
        <fullName evidence="2">Natterin-like protein</fullName>
    </submittedName>
</protein>
<reference evidence="2" key="1">
    <citation type="submission" date="2020-04" db="EMBL/GenBank/DDBJ databases">
        <title>Genome Assembly and Annotation of Botryosphaeria dothidea sdau 11-99, a Latent Pathogen of Apple Fruit Ring Rot in China.</title>
        <authorList>
            <person name="Yu C."/>
            <person name="Diao Y."/>
            <person name="Lu Q."/>
            <person name="Zhao J."/>
            <person name="Cui S."/>
            <person name="Peng C."/>
            <person name="He B."/>
            <person name="Liu H."/>
        </authorList>
    </citation>
    <scope>NUCLEOTIDE SEQUENCE [LARGE SCALE GENOMIC DNA]</scope>
    <source>
        <strain evidence="2">Sdau11-99</strain>
    </source>
</reference>
<dbReference type="Gene3D" id="2.170.15.10">
    <property type="entry name" value="Proaerolysin, chain A, domain 3"/>
    <property type="match status" value="1"/>
</dbReference>
<dbReference type="SUPFAM" id="SSF56973">
    <property type="entry name" value="Aerolisin/ETX pore-forming domain"/>
    <property type="match status" value="1"/>
</dbReference>